<dbReference type="Pfam" id="PF10722">
    <property type="entry name" value="YbjN"/>
    <property type="match status" value="1"/>
</dbReference>
<gene>
    <name evidence="2" type="ORF">QF118_07550</name>
</gene>
<keyword evidence="3" id="KW-1185">Reference proteome</keyword>
<sequence length="151" mass="16958">MKISLISAALVLVSSAALAEVDASNPARLLDLLRSEGFAVDLGADGVGDPKITGKHNGTQFQVFFYDCSENVDCRTLQFQVGYNLTDGMDFAQANKWNAEMRYGAVYLDDEMDPYLQMDVNIDHGVSEDNFVDNYKMWTKVMGEFEEFIDW</sequence>
<proteinExistence type="predicted"/>
<feature type="signal peptide" evidence="1">
    <location>
        <begin position="1"/>
        <end position="19"/>
    </location>
</feature>
<reference evidence="2 3" key="1">
    <citation type="submission" date="2023-05" db="EMBL/GenBank/DDBJ databases">
        <title>YMD87, complete Genome.</title>
        <authorList>
            <person name="Zhang J."/>
            <person name="Xu X."/>
        </authorList>
    </citation>
    <scope>NUCLEOTIDE SEQUENCE [LARGE SCALE GENOMIC DNA]</scope>
    <source>
        <strain evidence="2 3">YMD87</strain>
    </source>
</reference>
<accession>A0ABY8QL84</accession>
<dbReference type="EMBL" id="CP124616">
    <property type="protein sequence ID" value="WGW05390.1"/>
    <property type="molecule type" value="Genomic_DNA"/>
</dbReference>
<evidence type="ECO:0000313" key="2">
    <source>
        <dbReference type="EMBL" id="WGW05390.1"/>
    </source>
</evidence>
<protein>
    <submittedName>
        <fullName evidence="2">YbjN domain-containing protein</fullName>
    </submittedName>
</protein>
<evidence type="ECO:0000256" key="1">
    <source>
        <dbReference type="SAM" id="SignalP"/>
    </source>
</evidence>
<dbReference type="CDD" id="cd17511">
    <property type="entry name" value="YbjN_AmyR-like"/>
    <property type="match status" value="1"/>
</dbReference>
<dbReference type="InterPro" id="IPR019660">
    <property type="entry name" value="Put_sensory_transdc_reg_YbjN"/>
</dbReference>
<evidence type="ECO:0000313" key="3">
    <source>
        <dbReference type="Proteomes" id="UP001241605"/>
    </source>
</evidence>
<keyword evidence="1" id="KW-0732">Signal</keyword>
<name>A0ABY8QL84_9RHOB</name>
<dbReference type="RefSeq" id="WP_282302013.1">
    <property type="nucleotide sequence ID" value="NZ_CP124616.1"/>
</dbReference>
<organism evidence="2 3">
    <name type="scientific">Tropicibacter oceani</name>
    <dbReference type="NCBI Taxonomy" id="3058420"/>
    <lineage>
        <taxon>Bacteria</taxon>
        <taxon>Pseudomonadati</taxon>
        <taxon>Pseudomonadota</taxon>
        <taxon>Alphaproteobacteria</taxon>
        <taxon>Rhodobacterales</taxon>
        <taxon>Roseobacteraceae</taxon>
        <taxon>Tropicibacter</taxon>
    </lineage>
</organism>
<dbReference type="Proteomes" id="UP001241605">
    <property type="component" value="Chromosome"/>
</dbReference>
<feature type="chain" id="PRO_5045505390" evidence="1">
    <location>
        <begin position="20"/>
        <end position="151"/>
    </location>
</feature>